<comment type="caution">
    <text evidence="5">The sequence shown here is derived from an EMBL/GenBank/DDBJ whole genome shotgun (WGS) entry which is preliminary data.</text>
</comment>
<dbReference type="PROSITE" id="PS50949">
    <property type="entry name" value="HTH_GNTR"/>
    <property type="match status" value="1"/>
</dbReference>
<dbReference type="PANTHER" id="PTHR43537">
    <property type="entry name" value="TRANSCRIPTIONAL REGULATOR, GNTR FAMILY"/>
    <property type="match status" value="1"/>
</dbReference>
<dbReference type="SUPFAM" id="SSF46785">
    <property type="entry name" value="Winged helix' DNA-binding domain"/>
    <property type="match status" value="1"/>
</dbReference>
<keyword evidence="2" id="KW-0238">DNA-binding</keyword>
<evidence type="ECO:0000256" key="3">
    <source>
        <dbReference type="ARBA" id="ARBA00023163"/>
    </source>
</evidence>
<reference evidence="5" key="1">
    <citation type="submission" date="2021-03" db="EMBL/GenBank/DDBJ databases">
        <title>Whole genome sequence of Jiella sp. CQZ9-1.</title>
        <authorList>
            <person name="Tuo L."/>
        </authorList>
    </citation>
    <scope>NUCLEOTIDE SEQUENCE</scope>
    <source>
        <strain evidence="5">CQZ9-1</strain>
    </source>
</reference>
<accession>A0A939JVM1</accession>
<dbReference type="InterPro" id="IPR008920">
    <property type="entry name" value="TF_FadR/GntR_C"/>
</dbReference>
<dbReference type="InterPro" id="IPR000524">
    <property type="entry name" value="Tscrpt_reg_HTH_GntR"/>
</dbReference>
<dbReference type="Pfam" id="PF00392">
    <property type="entry name" value="GntR"/>
    <property type="match status" value="1"/>
</dbReference>
<dbReference type="Pfam" id="PF07729">
    <property type="entry name" value="FCD"/>
    <property type="match status" value="1"/>
</dbReference>
<dbReference type="Gene3D" id="1.20.120.530">
    <property type="entry name" value="GntR ligand-binding domain-like"/>
    <property type="match status" value="1"/>
</dbReference>
<keyword evidence="3" id="KW-0804">Transcription</keyword>
<dbReference type="SMART" id="SM00895">
    <property type="entry name" value="FCD"/>
    <property type="match status" value="1"/>
</dbReference>
<sequence>MAGDQKAIDVQLDPDLAPVSREMLHEQIYNQMKRNLMMGRFVPGQKLPLRGLAQSLGTSLMPVRDALQRLESVGCVVSAANRTMMVPEFSAKQLGDICTLRIILEGAAAEQAAVHRSEKELEILLSYVEEIEKSTEQDDVDLFLEANYHFHMQVAEMSKISFIKNILEPLWMHIGPSVRRTVPNQALFFISARRHRDVYDAIVSRDGGAAAEAMRMDILEGTNF</sequence>
<dbReference type="InterPro" id="IPR011711">
    <property type="entry name" value="GntR_C"/>
</dbReference>
<evidence type="ECO:0000313" key="6">
    <source>
        <dbReference type="Proteomes" id="UP000664122"/>
    </source>
</evidence>
<evidence type="ECO:0000259" key="4">
    <source>
        <dbReference type="PROSITE" id="PS50949"/>
    </source>
</evidence>
<organism evidence="5 6">
    <name type="scientific">Jiella flava</name>
    <dbReference type="NCBI Taxonomy" id="2816857"/>
    <lineage>
        <taxon>Bacteria</taxon>
        <taxon>Pseudomonadati</taxon>
        <taxon>Pseudomonadota</taxon>
        <taxon>Alphaproteobacteria</taxon>
        <taxon>Hyphomicrobiales</taxon>
        <taxon>Aurantimonadaceae</taxon>
        <taxon>Jiella</taxon>
    </lineage>
</organism>
<dbReference type="GO" id="GO:0003700">
    <property type="term" value="F:DNA-binding transcription factor activity"/>
    <property type="evidence" value="ECO:0007669"/>
    <property type="project" value="InterPro"/>
</dbReference>
<dbReference type="EMBL" id="JAFMPP010000001">
    <property type="protein sequence ID" value="MBO0661416.1"/>
    <property type="molecule type" value="Genomic_DNA"/>
</dbReference>
<dbReference type="InterPro" id="IPR036390">
    <property type="entry name" value="WH_DNA-bd_sf"/>
</dbReference>
<keyword evidence="1" id="KW-0805">Transcription regulation</keyword>
<dbReference type="Proteomes" id="UP000664122">
    <property type="component" value="Unassembled WGS sequence"/>
</dbReference>
<feature type="domain" description="HTH gntR-type" evidence="4">
    <location>
        <begin position="22"/>
        <end position="89"/>
    </location>
</feature>
<evidence type="ECO:0000256" key="1">
    <source>
        <dbReference type="ARBA" id="ARBA00023015"/>
    </source>
</evidence>
<dbReference type="Gene3D" id="1.10.10.10">
    <property type="entry name" value="Winged helix-like DNA-binding domain superfamily/Winged helix DNA-binding domain"/>
    <property type="match status" value="1"/>
</dbReference>
<dbReference type="PANTHER" id="PTHR43537:SF39">
    <property type="entry name" value="HTH-TYPE TRANSCRIPTIONAL REGULATOR MCBR"/>
    <property type="match status" value="1"/>
</dbReference>
<evidence type="ECO:0000313" key="5">
    <source>
        <dbReference type="EMBL" id="MBO0661416.1"/>
    </source>
</evidence>
<dbReference type="SMART" id="SM00345">
    <property type="entry name" value="HTH_GNTR"/>
    <property type="match status" value="1"/>
</dbReference>
<dbReference type="CDD" id="cd07377">
    <property type="entry name" value="WHTH_GntR"/>
    <property type="match status" value="1"/>
</dbReference>
<dbReference type="SUPFAM" id="SSF48008">
    <property type="entry name" value="GntR ligand-binding domain-like"/>
    <property type="match status" value="1"/>
</dbReference>
<dbReference type="RefSeq" id="WP_207256039.1">
    <property type="nucleotide sequence ID" value="NZ_JAFMPP010000001.1"/>
</dbReference>
<proteinExistence type="predicted"/>
<keyword evidence="6" id="KW-1185">Reference proteome</keyword>
<gene>
    <name evidence="5" type="ORF">J1C48_02400</name>
</gene>
<name>A0A939JVM1_9HYPH</name>
<evidence type="ECO:0000256" key="2">
    <source>
        <dbReference type="ARBA" id="ARBA00023125"/>
    </source>
</evidence>
<dbReference type="AlphaFoldDB" id="A0A939JVM1"/>
<protein>
    <submittedName>
        <fullName evidence="5">GntR family transcriptional regulator</fullName>
    </submittedName>
</protein>
<dbReference type="InterPro" id="IPR036388">
    <property type="entry name" value="WH-like_DNA-bd_sf"/>
</dbReference>
<dbReference type="GO" id="GO:0003677">
    <property type="term" value="F:DNA binding"/>
    <property type="evidence" value="ECO:0007669"/>
    <property type="project" value="UniProtKB-KW"/>
</dbReference>